<dbReference type="InterPro" id="IPR015433">
    <property type="entry name" value="PI3/4_kinase"/>
</dbReference>
<dbReference type="PANTHER" id="PTHR10048:SF22">
    <property type="entry name" value="PHOSPHATIDYLINOSITOL 4-KINASE BETA"/>
    <property type="match status" value="1"/>
</dbReference>
<keyword evidence="3" id="KW-0808">Transferase</keyword>
<comment type="caution">
    <text evidence="8">The sequence shown here is derived from an EMBL/GenBank/DDBJ whole genome shotgun (WGS) entry which is preliminary data.</text>
</comment>
<dbReference type="PROSITE" id="PS50290">
    <property type="entry name" value="PI3_4_KINASE_3"/>
    <property type="match status" value="1"/>
</dbReference>
<reference evidence="8" key="2">
    <citation type="journal article" date="2023" name="Microbiol Resour">
        <title>Decontamination and Annotation of the Draft Genome Sequence of the Oomycete Lagenidium giganteum ARSEF 373.</title>
        <authorList>
            <person name="Morgan W.R."/>
            <person name="Tartar A."/>
        </authorList>
    </citation>
    <scope>NUCLEOTIDE SEQUENCE</scope>
    <source>
        <strain evidence="8">ARSEF 373</strain>
    </source>
</reference>
<dbReference type="Pfam" id="PF00169">
    <property type="entry name" value="PH"/>
    <property type="match status" value="1"/>
</dbReference>
<dbReference type="PROSITE" id="PS00916">
    <property type="entry name" value="PI3_4_KINASE_2"/>
    <property type="match status" value="1"/>
</dbReference>
<reference evidence="8" key="1">
    <citation type="submission" date="2022-11" db="EMBL/GenBank/DDBJ databases">
        <authorList>
            <person name="Morgan W.R."/>
            <person name="Tartar A."/>
        </authorList>
    </citation>
    <scope>NUCLEOTIDE SEQUENCE</scope>
    <source>
        <strain evidence="8">ARSEF 373</strain>
    </source>
</reference>
<evidence type="ECO:0000256" key="5">
    <source>
        <dbReference type="SAM" id="MobiDB-lite"/>
    </source>
</evidence>
<dbReference type="SMART" id="SM00233">
    <property type="entry name" value="PH"/>
    <property type="match status" value="1"/>
</dbReference>
<feature type="region of interest" description="Disordered" evidence="5">
    <location>
        <begin position="555"/>
        <end position="577"/>
    </location>
</feature>
<evidence type="ECO:0000313" key="8">
    <source>
        <dbReference type="EMBL" id="DBA02906.1"/>
    </source>
</evidence>
<dbReference type="CDD" id="cd00821">
    <property type="entry name" value="PH"/>
    <property type="match status" value="1"/>
</dbReference>
<dbReference type="Gene3D" id="2.30.29.30">
    <property type="entry name" value="Pleckstrin-homology domain (PH domain)/Phosphotyrosine-binding domain (PTB)"/>
    <property type="match status" value="1"/>
</dbReference>
<keyword evidence="4" id="KW-0418">Kinase</keyword>
<dbReference type="InterPro" id="IPR011009">
    <property type="entry name" value="Kinase-like_dom_sf"/>
</dbReference>
<evidence type="ECO:0000259" key="7">
    <source>
        <dbReference type="PROSITE" id="PS50290"/>
    </source>
</evidence>
<comment type="catalytic activity">
    <reaction evidence="1">
        <text>a 1,2-diacyl-sn-glycero-3-phospho-(1D-myo-inositol) + ATP = a 1,2-diacyl-sn-glycero-3-phospho-(1D-myo-inositol 4-phosphate) + ADP + H(+)</text>
        <dbReference type="Rhea" id="RHEA:19877"/>
        <dbReference type="ChEBI" id="CHEBI:15378"/>
        <dbReference type="ChEBI" id="CHEBI:30616"/>
        <dbReference type="ChEBI" id="CHEBI:57880"/>
        <dbReference type="ChEBI" id="CHEBI:58178"/>
        <dbReference type="ChEBI" id="CHEBI:456216"/>
        <dbReference type="EC" id="2.7.1.67"/>
    </reaction>
</comment>
<feature type="compositionally biased region" description="Polar residues" evidence="5">
    <location>
        <begin position="1"/>
        <end position="10"/>
    </location>
</feature>
<evidence type="ECO:0000256" key="2">
    <source>
        <dbReference type="ARBA" id="ARBA00012169"/>
    </source>
</evidence>
<dbReference type="SUPFAM" id="SSF56112">
    <property type="entry name" value="Protein kinase-like (PK-like)"/>
    <property type="match status" value="1"/>
</dbReference>
<dbReference type="GO" id="GO:0005737">
    <property type="term" value="C:cytoplasm"/>
    <property type="evidence" value="ECO:0007669"/>
    <property type="project" value="TreeGrafter"/>
</dbReference>
<dbReference type="Gene3D" id="1.10.1070.11">
    <property type="entry name" value="Phosphatidylinositol 3-/4-kinase, catalytic domain"/>
    <property type="match status" value="1"/>
</dbReference>
<dbReference type="GO" id="GO:0048015">
    <property type="term" value="P:phosphatidylinositol-mediated signaling"/>
    <property type="evidence" value="ECO:0007669"/>
    <property type="project" value="TreeGrafter"/>
</dbReference>
<dbReference type="InterPro" id="IPR011993">
    <property type="entry name" value="PH-like_dom_sf"/>
</dbReference>
<evidence type="ECO:0000256" key="1">
    <source>
        <dbReference type="ARBA" id="ARBA00001686"/>
    </source>
</evidence>
<dbReference type="EC" id="2.7.1.67" evidence="2"/>
<dbReference type="PROSITE" id="PS00915">
    <property type="entry name" value="PI3_4_KINASE_1"/>
    <property type="match status" value="1"/>
</dbReference>
<dbReference type="InterPro" id="IPR018936">
    <property type="entry name" value="PI3/4_kinase_CS"/>
</dbReference>
<dbReference type="InterPro" id="IPR057754">
    <property type="entry name" value="PI4-kinase_beta/PIK1_cat"/>
</dbReference>
<dbReference type="GO" id="GO:0016020">
    <property type="term" value="C:membrane"/>
    <property type="evidence" value="ECO:0007669"/>
    <property type="project" value="TreeGrafter"/>
</dbReference>
<dbReference type="CDD" id="cd05168">
    <property type="entry name" value="PI4Kc_III_beta"/>
    <property type="match status" value="1"/>
</dbReference>
<gene>
    <name evidence="8" type="ORF">N0F65_005933</name>
</gene>
<feature type="region of interest" description="Disordered" evidence="5">
    <location>
        <begin position="1"/>
        <end position="36"/>
    </location>
</feature>
<dbReference type="AlphaFoldDB" id="A0AAV2Z6D1"/>
<feature type="compositionally biased region" description="Polar residues" evidence="5">
    <location>
        <begin position="390"/>
        <end position="407"/>
    </location>
</feature>
<dbReference type="InterPro" id="IPR036940">
    <property type="entry name" value="PI3/4_kinase_cat_sf"/>
</dbReference>
<dbReference type="GO" id="GO:0046854">
    <property type="term" value="P:phosphatidylinositol phosphate biosynthetic process"/>
    <property type="evidence" value="ECO:0007669"/>
    <property type="project" value="InterPro"/>
</dbReference>
<organism evidence="8 9">
    <name type="scientific">Lagenidium giganteum</name>
    <dbReference type="NCBI Taxonomy" id="4803"/>
    <lineage>
        <taxon>Eukaryota</taxon>
        <taxon>Sar</taxon>
        <taxon>Stramenopiles</taxon>
        <taxon>Oomycota</taxon>
        <taxon>Peronosporomycetes</taxon>
        <taxon>Pythiales</taxon>
        <taxon>Pythiaceae</taxon>
    </lineage>
</organism>
<dbReference type="PANTHER" id="PTHR10048">
    <property type="entry name" value="PHOSPHATIDYLINOSITOL KINASE"/>
    <property type="match status" value="1"/>
</dbReference>
<accession>A0AAV2Z6D1</accession>
<dbReference type="Gene3D" id="3.30.1010.10">
    <property type="entry name" value="Phosphatidylinositol 3-kinase Catalytic Subunit, Chain A, domain 4"/>
    <property type="match status" value="1"/>
</dbReference>
<feature type="domain" description="PH" evidence="6">
    <location>
        <begin position="242"/>
        <end position="343"/>
    </location>
</feature>
<evidence type="ECO:0000313" key="9">
    <source>
        <dbReference type="Proteomes" id="UP001146120"/>
    </source>
</evidence>
<dbReference type="SMART" id="SM00146">
    <property type="entry name" value="PI3Kc"/>
    <property type="match status" value="1"/>
</dbReference>
<proteinExistence type="predicted"/>
<dbReference type="Proteomes" id="UP001146120">
    <property type="component" value="Unassembled WGS sequence"/>
</dbReference>
<feature type="domain" description="PI3K/PI4K catalytic" evidence="7">
    <location>
        <begin position="595"/>
        <end position="878"/>
    </location>
</feature>
<evidence type="ECO:0000256" key="3">
    <source>
        <dbReference type="ARBA" id="ARBA00022679"/>
    </source>
</evidence>
<feature type="region of interest" description="Disordered" evidence="5">
    <location>
        <begin position="383"/>
        <end position="436"/>
    </location>
</feature>
<sequence>MLAHPTSTDAASHEAPSVSVMTPPPPSPAAVPEAAYRASSAPVTPISSSALKQAHAQASPTPSTAHLTVEELFSDDKVDMRLLMMALWQRRKDEKFTAALCERLSYLSISKPTLDQLEFYLPQLAHMVIHLEKELPIEAMEQFVLLLSQSSAHFALQLFWIIYAALDENRPKRNGNAKTFARCAQLLLALEQCFVYGSPVARKASELLTRQSISKAEMEQILMADRRFFAAQSALENKDQAQDVAEGWLFKKGGGTRKIGRRNWNLRWCRIERRMLLIFTNPGDAQARSGVPLDRAEVRVVDNPKHPFYFELIHEFSETKFKFAAQNQEELTVWLHHLNKAAAAPEPPTATTPSKSSTATSIASMSQAMRTFILQSAGSSLLNGIGTDSPRGSPTKADQLTGATNASADPAAPRTRSVSSVSESASNTGSEQLPQFPVPLQSDQQRRYEFFSGQINFVKAITDVSEALRRIEPPQRKAQLRPRLEKLRIPAKAYIPLCKSTDPYCNVTSVCVGEGRVFTTHERAPCLIYFQTERDEHGHDVSKALFRHLYESCDSDGDADNSSPSTPPSPTGKPSSPFLRQLLQYPKRKEKLEKVFGELSFITDARLYKEANTTSTRWSVAPLIAKSYDDLRQEVLVMQLISYFHHIFQLEKLPLWLHPYRILSTGASTGLLEVVRNAMSLDGIKKTPGFKNLRHHFESIYEWNDVTNAVATSGEGVELLQRAEQNFIHSLAAYSIVCYILAIKDRHNGNILLDVEGHIVHIDFGFFLGRAPGGSFSFETAPFKLTAEMVDTLGGRHSDNFKYFSNMCVRGALAARKHAETIYTLVEVMSLHSKLPCFATNAAAALSGLRERLFLNMPEDKVEPTIIQMIERSYDHFGTNKYDQFQVYSNGIAK</sequence>
<dbReference type="FunFam" id="1.10.1070.11:FF:000016">
    <property type="entry name" value="PIK1p Phosphatidylinositol 4-kinase"/>
    <property type="match status" value="1"/>
</dbReference>
<feature type="compositionally biased region" description="Low complexity" evidence="5">
    <location>
        <begin position="414"/>
        <end position="431"/>
    </location>
</feature>
<evidence type="ECO:0000259" key="6">
    <source>
        <dbReference type="PROSITE" id="PS50003"/>
    </source>
</evidence>
<dbReference type="GO" id="GO:0004430">
    <property type="term" value="F:1-phosphatidylinositol 4-kinase activity"/>
    <property type="evidence" value="ECO:0007669"/>
    <property type="project" value="UniProtKB-EC"/>
</dbReference>
<evidence type="ECO:0000256" key="4">
    <source>
        <dbReference type="ARBA" id="ARBA00022777"/>
    </source>
</evidence>
<keyword evidence="9" id="KW-1185">Reference proteome</keyword>
<name>A0AAV2Z6D1_9STRA</name>
<dbReference type="SUPFAM" id="SSF50729">
    <property type="entry name" value="PH domain-like"/>
    <property type="match status" value="1"/>
</dbReference>
<dbReference type="Pfam" id="PF00454">
    <property type="entry name" value="PI3_PI4_kinase"/>
    <property type="match status" value="1"/>
</dbReference>
<dbReference type="EMBL" id="DAKRPA010000025">
    <property type="protein sequence ID" value="DBA02906.1"/>
    <property type="molecule type" value="Genomic_DNA"/>
</dbReference>
<dbReference type="PROSITE" id="PS50003">
    <property type="entry name" value="PH_DOMAIN"/>
    <property type="match status" value="1"/>
</dbReference>
<dbReference type="InterPro" id="IPR000403">
    <property type="entry name" value="PI3/4_kinase_cat_dom"/>
</dbReference>
<protein>
    <recommendedName>
        <fullName evidence="2">1-phosphatidylinositol 4-kinase</fullName>
        <ecNumber evidence="2">2.7.1.67</ecNumber>
    </recommendedName>
</protein>
<dbReference type="InterPro" id="IPR001849">
    <property type="entry name" value="PH_domain"/>
</dbReference>